<dbReference type="InterPro" id="IPR006016">
    <property type="entry name" value="UspA"/>
</dbReference>
<feature type="domain" description="UspA" evidence="2">
    <location>
        <begin position="31"/>
        <end position="170"/>
    </location>
</feature>
<evidence type="ECO:0000259" key="2">
    <source>
        <dbReference type="Pfam" id="PF00582"/>
    </source>
</evidence>
<dbReference type="Gene3D" id="3.40.50.620">
    <property type="entry name" value="HUPs"/>
    <property type="match status" value="2"/>
</dbReference>
<comment type="similarity">
    <text evidence="1">Belongs to the universal stress protein A family.</text>
</comment>
<name>A0A4D4J0M2_9PSEU</name>
<dbReference type="PANTHER" id="PTHR46553:SF3">
    <property type="entry name" value="ADENINE NUCLEOTIDE ALPHA HYDROLASES-LIKE SUPERFAMILY PROTEIN"/>
    <property type="match status" value="1"/>
</dbReference>
<accession>A0A4D4J0M2</accession>
<feature type="domain" description="UspA" evidence="2">
    <location>
        <begin position="184"/>
        <end position="312"/>
    </location>
</feature>
<sequence length="329" mass="33826">MAEGPRAGRCPPLSPGHPAAKSVIVATRSEPVVVGIDGAVRSLPAVRWAAHEAAATGRELRLVHAAAPAVVLASGRPVDPCPPGRPDVARIATRAMFDEAAAVARATAPEVRIDERATAGMPVPVLLDAARRAYLVVLGPHAASLSSDLTLGSVSAELLARAPCPVAVVRAGQRGHALVEPPGPVVVGVDGSADSAAAADFAAELAERHAVPLRLVTAWRMSRIPGSGTRTQQREPQEHILAAIRTDVLRRHPRLDAQAELAEGSPADVLVRQSLRARLLVVGCRGHGAAVGLLLGSVSQTIARTAYCPVAVHHRPAAPPAPAGAANPV</sequence>
<dbReference type="AlphaFoldDB" id="A0A4D4J0M2"/>
<organism evidence="3 4">
    <name type="scientific">Gandjariella thermophila</name>
    <dbReference type="NCBI Taxonomy" id="1931992"/>
    <lineage>
        <taxon>Bacteria</taxon>
        <taxon>Bacillati</taxon>
        <taxon>Actinomycetota</taxon>
        <taxon>Actinomycetes</taxon>
        <taxon>Pseudonocardiales</taxon>
        <taxon>Pseudonocardiaceae</taxon>
        <taxon>Gandjariella</taxon>
    </lineage>
</organism>
<dbReference type="EMBL" id="BJFL01000001">
    <property type="protein sequence ID" value="GDY28700.1"/>
    <property type="molecule type" value="Genomic_DNA"/>
</dbReference>
<dbReference type="PANTHER" id="PTHR46553">
    <property type="entry name" value="ADENINE NUCLEOTIDE ALPHA HYDROLASES-LIKE SUPERFAMILY PROTEIN"/>
    <property type="match status" value="1"/>
</dbReference>
<evidence type="ECO:0000256" key="1">
    <source>
        <dbReference type="ARBA" id="ARBA00008791"/>
    </source>
</evidence>
<keyword evidence="4" id="KW-1185">Reference proteome</keyword>
<dbReference type="PRINTS" id="PR01438">
    <property type="entry name" value="UNVRSLSTRESS"/>
</dbReference>
<dbReference type="SUPFAM" id="SSF52402">
    <property type="entry name" value="Adenine nucleotide alpha hydrolases-like"/>
    <property type="match status" value="2"/>
</dbReference>
<dbReference type="InterPro" id="IPR006015">
    <property type="entry name" value="Universal_stress_UspA"/>
</dbReference>
<dbReference type="InterPro" id="IPR014729">
    <property type="entry name" value="Rossmann-like_a/b/a_fold"/>
</dbReference>
<dbReference type="Pfam" id="PF00582">
    <property type="entry name" value="Usp"/>
    <property type="match status" value="2"/>
</dbReference>
<comment type="caution">
    <text evidence="3">The sequence shown here is derived from an EMBL/GenBank/DDBJ whole genome shotgun (WGS) entry which is preliminary data.</text>
</comment>
<reference evidence="4" key="1">
    <citation type="submission" date="2019-04" db="EMBL/GenBank/DDBJ databases">
        <title>Draft genome sequence of Pseudonocardiaceae bacterium SL3-2-4.</title>
        <authorList>
            <person name="Ningsih F."/>
            <person name="Yokota A."/>
            <person name="Sakai Y."/>
            <person name="Nanatani K."/>
            <person name="Yabe S."/>
            <person name="Oetari A."/>
            <person name="Sjamsuridzal W."/>
        </authorList>
    </citation>
    <scope>NUCLEOTIDE SEQUENCE [LARGE SCALE GENOMIC DNA]</scope>
    <source>
        <strain evidence="4">SL3-2-4</strain>
    </source>
</reference>
<evidence type="ECO:0000313" key="3">
    <source>
        <dbReference type="EMBL" id="GDY28700.1"/>
    </source>
</evidence>
<dbReference type="Proteomes" id="UP000298860">
    <property type="component" value="Unassembled WGS sequence"/>
</dbReference>
<proteinExistence type="inferred from homology"/>
<protein>
    <submittedName>
        <fullName evidence="3">Universal stress protein</fullName>
    </submittedName>
</protein>
<dbReference type="OrthoDB" id="6174426at2"/>
<evidence type="ECO:0000313" key="4">
    <source>
        <dbReference type="Proteomes" id="UP000298860"/>
    </source>
</evidence>
<gene>
    <name evidence="3" type="ORF">GTS_03330</name>
</gene>